<proteinExistence type="predicted"/>
<keyword evidence="2" id="KW-1185">Reference proteome</keyword>
<dbReference type="Proteomes" id="UP001055879">
    <property type="component" value="Linkage Group LG18"/>
</dbReference>
<comment type="caution">
    <text evidence="1">The sequence shown here is derived from an EMBL/GenBank/DDBJ whole genome shotgun (WGS) entry which is preliminary data.</text>
</comment>
<evidence type="ECO:0000313" key="1">
    <source>
        <dbReference type="EMBL" id="KAI3664982.1"/>
    </source>
</evidence>
<dbReference type="EMBL" id="CM042064">
    <property type="protein sequence ID" value="KAI3664982.1"/>
    <property type="molecule type" value="Genomic_DNA"/>
</dbReference>
<evidence type="ECO:0000313" key="2">
    <source>
        <dbReference type="Proteomes" id="UP001055879"/>
    </source>
</evidence>
<gene>
    <name evidence="1" type="ORF">L6452_43597</name>
</gene>
<reference evidence="2" key="1">
    <citation type="journal article" date="2022" name="Mol. Ecol. Resour.">
        <title>The genomes of chicory, endive, great burdock and yacon provide insights into Asteraceae palaeo-polyploidization history and plant inulin production.</title>
        <authorList>
            <person name="Fan W."/>
            <person name="Wang S."/>
            <person name="Wang H."/>
            <person name="Wang A."/>
            <person name="Jiang F."/>
            <person name="Liu H."/>
            <person name="Zhao H."/>
            <person name="Xu D."/>
            <person name="Zhang Y."/>
        </authorList>
    </citation>
    <scope>NUCLEOTIDE SEQUENCE [LARGE SCALE GENOMIC DNA]</scope>
    <source>
        <strain evidence="2">cv. Niubang</strain>
    </source>
</reference>
<name>A0ACB8XDH5_ARCLA</name>
<accession>A0ACB8XDH5</accession>
<protein>
    <submittedName>
        <fullName evidence="1">Uncharacterized protein</fullName>
    </submittedName>
</protein>
<reference evidence="1 2" key="2">
    <citation type="journal article" date="2022" name="Mol. Ecol. Resour.">
        <title>The genomes of chicory, endive, great burdock and yacon provide insights into Asteraceae paleo-polyploidization history and plant inulin production.</title>
        <authorList>
            <person name="Fan W."/>
            <person name="Wang S."/>
            <person name="Wang H."/>
            <person name="Wang A."/>
            <person name="Jiang F."/>
            <person name="Liu H."/>
            <person name="Zhao H."/>
            <person name="Xu D."/>
            <person name="Zhang Y."/>
        </authorList>
    </citation>
    <scope>NUCLEOTIDE SEQUENCE [LARGE SCALE GENOMIC DNA]</scope>
    <source>
        <strain evidence="2">cv. Niubang</strain>
    </source>
</reference>
<organism evidence="1 2">
    <name type="scientific">Arctium lappa</name>
    <name type="common">Greater burdock</name>
    <name type="synonym">Lappa major</name>
    <dbReference type="NCBI Taxonomy" id="4217"/>
    <lineage>
        <taxon>Eukaryota</taxon>
        <taxon>Viridiplantae</taxon>
        <taxon>Streptophyta</taxon>
        <taxon>Embryophyta</taxon>
        <taxon>Tracheophyta</taxon>
        <taxon>Spermatophyta</taxon>
        <taxon>Magnoliopsida</taxon>
        <taxon>eudicotyledons</taxon>
        <taxon>Gunneridae</taxon>
        <taxon>Pentapetalae</taxon>
        <taxon>asterids</taxon>
        <taxon>campanulids</taxon>
        <taxon>Asterales</taxon>
        <taxon>Asteraceae</taxon>
        <taxon>Carduoideae</taxon>
        <taxon>Cardueae</taxon>
        <taxon>Arctiinae</taxon>
        <taxon>Arctium</taxon>
    </lineage>
</organism>
<sequence length="201" mass="23019">MFATCLCARFQAYPKDSHLLAVKRIFRYLKSTKNLGLWYQKNSGFDLVAYTDSDYGGCKIDRKSTSGSCQFLKGKLVIWPSKKQNYVSTSTPEVEYMDAASCCSQVMWMRNQLRDYGLDIDKIPILCDSKSAIAISANPVQHSKTKHIDIRYHFLKHHVEQGTIKMYFVSTDYHLVDLFTKALDEKIFSFLVGKLGKLNLS</sequence>